<protein>
    <submittedName>
        <fullName evidence="1">Uncharacterized protein</fullName>
    </submittedName>
</protein>
<evidence type="ECO:0000313" key="1">
    <source>
        <dbReference type="EMBL" id="ORB80464.1"/>
    </source>
</evidence>
<dbReference type="EMBL" id="MVIL01000021">
    <property type="protein sequence ID" value="ORB80464.1"/>
    <property type="molecule type" value="Genomic_DNA"/>
</dbReference>
<keyword evidence="2" id="KW-1185">Reference proteome</keyword>
<organism evidence="1 2">
    <name type="scientific">Mycobacterium timonense</name>
    <dbReference type="NCBI Taxonomy" id="701043"/>
    <lineage>
        <taxon>Bacteria</taxon>
        <taxon>Bacillati</taxon>
        <taxon>Actinomycetota</taxon>
        <taxon>Actinomycetes</taxon>
        <taxon>Mycobacteriales</taxon>
        <taxon>Mycobacteriaceae</taxon>
        <taxon>Mycobacterium</taxon>
        <taxon>Mycobacterium avium complex (MAC)</taxon>
    </lineage>
</organism>
<proteinExistence type="predicted"/>
<dbReference type="Proteomes" id="UP000192847">
    <property type="component" value="Unassembled WGS sequence"/>
</dbReference>
<sequence length="68" mass="7783">MAVTFDVWWERSGQHYEAAVIEQGGTPWPLDPDKRARIASQLGLSEDTDPMELRRALWARRNSKRSAA</sequence>
<comment type="caution">
    <text evidence="1">The sequence shown here is derived from an EMBL/GenBank/DDBJ whole genome shotgun (WGS) entry which is preliminary data.</text>
</comment>
<evidence type="ECO:0000313" key="2">
    <source>
        <dbReference type="Proteomes" id="UP000192847"/>
    </source>
</evidence>
<gene>
    <name evidence="1" type="ORF">BST46_08630</name>
</gene>
<accession>A0ABX3TNY6</accession>
<dbReference type="RefSeq" id="WP_142277374.1">
    <property type="nucleotide sequence ID" value="NZ_MVIL01000021.1"/>
</dbReference>
<name>A0ABX3TNY6_9MYCO</name>
<reference evidence="1 2" key="1">
    <citation type="submission" date="2017-02" db="EMBL/GenBank/DDBJ databases">
        <title>The new phylogeny of genus Mycobacterium.</title>
        <authorList>
            <person name="Tortoli E."/>
            <person name="Trovato A."/>
            <person name="Cirillo D.M."/>
        </authorList>
    </citation>
    <scope>NUCLEOTIDE SEQUENCE [LARGE SCALE GENOMIC DNA]</scope>
    <source>
        <strain evidence="1 2">CCUG 56329</strain>
    </source>
</reference>